<evidence type="ECO:0000313" key="1">
    <source>
        <dbReference type="EMBL" id="RLK07899.1"/>
    </source>
</evidence>
<sequence>MFAGNGPTIFLNAPQKGRAQENLEADVRPEVVKVCFVPPHCQSKPDQVNGPDLGKQPFMPGAANLRHEPNMPVFCSAVNLGFTTSQLTFEPTHLNSC</sequence>
<dbReference type="Proteomes" id="UP000271700">
    <property type="component" value="Unassembled WGS sequence"/>
</dbReference>
<protein>
    <submittedName>
        <fullName evidence="1">Uncharacterized protein</fullName>
    </submittedName>
</protein>
<name>A0A497ZGR3_9RHOB</name>
<reference evidence="1 2" key="1">
    <citation type="submission" date="2018-10" db="EMBL/GenBank/DDBJ databases">
        <title>Genomic Encyclopedia of Archaeal and Bacterial Type Strains, Phase II (KMG-II): from individual species to whole genera.</title>
        <authorList>
            <person name="Goeker M."/>
        </authorList>
    </citation>
    <scope>NUCLEOTIDE SEQUENCE [LARGE SCALE GENOMIC DNA]</scope>
    <source>
        <strain evidence="1 2">DSM 29317</strain>
    </source>
</reference>
<evidence type="ECO:0000313" key="2">
    <source>
        <dbReference type="Proteomes" id="UP000271700"/>
    </source>
</evidence>
<dbReference type="STRING" id="981384.GCA_000192475_04169"/>
<accession>A0A497ZGR3</accession>
<dbReference type="EMBL" id="RCCT01000002">
    <property type="protein sequence ID" value="RLK07899.1"/>
    <property type="molecule type" value="Genomic_DNA"/>
</dbReference>
<gene>
    <name evidence="1" type="ORF">CLV75_1562</name>
</gene>
<dbReference type="AlphaFoldDB" id="A0A497ZGR3"/>
<organism evidence="1 2">
    <name type="scientific">Ruegeria conchae</name>
    <dbReference type="NCBI Taxonomy" id="981384"/>
    <lineage>
        <taxon>Bacteria</taxon>
        <taxon>Pseudomonadati</taxon>
        <taxon>Pseudomonadota</taxon>
        <taxon>Alphaproteobacteria</taxon>
        <taxon>Rhodobacterales</taxon>
        <taxon>Roseobacteraceae</taxon>
        <taxon>Ruegeria</taxon>
    </lineage>
</organism>
<comment type="caution">
    <text evidence="1">The sequence shown here is derived from an EMBL/GenBank/DDBJ whole genome shotgun (WGS) entry which is preliminary data.</text>
</comment>
<keyword evidence="2" id="KW-1185">Reference proteome</keyword>
<proteinExistence type="predicted"/>